<evidence type="ECO:0000313" key="2">
    <source>
        <dbReference type="EMBL" id="KAJ1361623.1"/>
    </source>
</evidence>
<dbReference type="EMBL" id="JAHQIW010004245">
    <property type="protein sequence ID" value="KAJ1361623.1"/>
    <property type="molecule type" value="Genomic_DNA"/>
</dbReference>
<dbReference type="AlphaFoldDB" id="A0AAD5MTG2"/>
<evidence type="ECO:0000256" key="1">
    <source>
        <dbReference type="SAM" id="MobiDB-lite"/>
    </source>
</evidence>
<feature type="compositionally biased region" description="Basic and acidic residues" evidence="1">
    <location>
        <begin position="60"/>
        <end position="72"/>
    </location>
</feature>
<organism evidence="2 3">
    <name type="scientific">Parelaphostrongylus tenuis</name>
    <name type="common">Meningeal worm</name>
    <dbReference type="NCBI Taxonomy" id="148309"/>
    <lineage>
        <taxon>Eukaryota</taxon>
        <taxon>Metazoa</taxon>
        <taxon>Ecdysozoa</taxon>
        <taxon>Nematoda</taxon>
        <taxon>Chromadorea</taxon>
        <taxon>Rhabditida</taxon>
        <taxon>Rhabditina</taxon>
        <taxon>Rhabditomorpha</taxon>
        <taxon>Strongyloidea</taxon>
        <taxon>Metastrongylidae</taxon>
        <taxon>Parelaphostrongylus</taxon>
    </lineage>
</organism>
<accession>A0AAD5MTG2</accession>
<feature type="compositionally biased region" description="Basic residues" evidence="1">
    <location>
        <begin position="1"/>
        <end position="13"/>
    </location>
</feature>
<reference evidence="2" key="1">
    <citation type="submission" date="2021-06" db="EMBL/GenBank/DDBJ databases">
        <title>Parelaphostrongylus tenuis whole genome reference sequence.</title>
        <authorList>
            <person name="Garwood T.J."/>
            <person name="Larsen P.A."/>
            <person name="Fountain-Jones N.M."/>
            <person name="Garbe J.R."/>
            <person name="Macchietto M.G."/>
            <person name="Kania S.A."/>
            <person name="Gerhold R.W."/>
            <person name="Richards J.E."/>
            <person name="Wolf T.M."/>
        </authorList>
    </citation>
    <scope>NUCLEOTIDE SEQUENCE</scope>
    <source>
        <strain evidence="2">MNPRO001-30</strain>
        <tissue evidence="2">Meninges</tissue>
    </source>
</reference>
<sequence>MHITKTKFKHKKGITVAKEDSDAVPNESGKEEKAERPSKKEQAEKESGEEGESGTGEELPVEKKARLLDQRKNAIAIEGESE</sequence>
<feature type="region of interest" description="Disordered" evidence="1">
    <location>
        <begin position="1"/>
        <end position="82"/>
    </location>
</feature>
<dbReference type="Proteomes" id="UP001196413">
    <property type="component" value="Unassembled WGS sequence"/>
</dbReference>
<feature type="compositionally biased region" description="Basic and acidic residues" evidence="1">
    <location>
        <begin position="28"/>
        <end position="48"/>
    </location>
</feature>
<evidence type="ECO:0000313" key="3">
    <source>
        <dbReference type="Proteomes" id="UP001196413"/>
    </source>
</evidence>
<proteinExistence type="predicted"/>
<protein>
    <submittedName>
        <fullName evidence="2">Uncharacterized protein</fullName>
    </submittedName>
</protein>
<gene>
    <name evidence="2" type="ORF">KIN20_020918</name>
</gene>
<name>A0AAD5MTG2_PARTN</name>
<comment type="caution">
    <text evidence="2">The sequence shown here is derived from an EMBL/GenBank/DDBJ whole genome shotgun (WGS) entry which is preliminary data.</text>
</comment>
<keyword evidence="3" id="KW-1185">Reference proteome</keyword>